<reference evidence="11" key="4">
    <citation type="journal article" date="2007" name="Genome Biol.">
        <title>Update of the Anopheles gambiae PEST genome assembly.</title>
        <authorList>
            <person name="Sharakhova M.V."/>
            <person name="Hammond M.P."/>
            <person name="Lobo N.F."/>
            <person name="Krzywinski J."/>
            <person name="Unger M.F."/>
            <person name="Hillenmeyer M.E."/>
            <person name="Bruggner R.V."/>
            <person name="Birney E."/>
            <person name="Collins F.H."/>
        </authorList>
    </citation>
    <scope>NUCLEOTIDE SEQUENCE</scope>
    <source>
        <strain evidence="11">PEST</strain>
    </source>
</reference>
<dbReference type="GO" id="GO:0051117">
    <property type="term" value="F:ATPase binding"/>
    <property type="evidence" value="ECO:0000318"/>
    <property type="project" value="GO_Central"/>
</dbReference>
<dbReference type="Pfam" id="PF01496">
    <property type="entry name" value="V_ATPase_I"/>
    <property type="match status" value="1"/>
</dbReference>
<feature type="coiled-coil region" evidence="10">
    <location>
        <begin position="51"/>
        <end position="128"/>
    </location>
</feature>
<accession>F5HLG3</accession>
<dbReference type="AlphaFoldDB" id="F5HLG3"/>
<proteinExistence type="inferred from homology"/>
<evidence type="ECO:0000256" key="6">
    <source>
        <dbReference type="ARBA" id="ARBA00022989"/>
    </source>
</evidence>
<comment type="function">
    <text evidence="9">Essential component of the vacuolar proton pump (V-ATPase), a multimeric enzyme that catalyzes the translocation of protons across the membranes. Required for assembly and activity of the V-ATPase.</text>
</comment>
<keyword evidence="3 9" id="KW-0813">Transport</keyword>
<comment type="subcellular location">
    <subcellularLocation>
        <location evidence="1">Membrane</location>
        <topology evidence="1">Multi-pass membrane protein</topology>
    </subcellularLocation>
</comment>
<evidence type="ECO:0000256" key="9">
    <source>
        <dbReference type="RuleBase" id="RU361189"/>
    </source>
</evidence>
<keyword evidence="5 9" id="KW-0375">Hydrogen ion transport</keyword>
<dbReference type="InterPro" id="IPR002490">
    <property type="entry name" value="V-ATPase_116kDa_su"/>
</dbReference>
<keyword evidence="7 9" id="KW-0406">Ion transport</keyword>
<reference evidence="11 13" key="1">
    <citation type="journal article" date="2002" name="Science">
        <title>The genome sequence of the malaria mosquito Anopheles gambiae.</title>
        <authorList>
            <person name="Holt R.A."/>
            <person name="Subramanian G.M."/>
            <person name="Halpern A."/>
            <person name="Sutton G.G."/>
            <person name="Charlab R."/>
            <person name="Nusskern D.R."/>
            <person name="Wincker P."/>
            <person name="Clark A.G."/>
            <person name="Ribeiro J.M."/>
            <person name="Wides R."/>
            <person name="Salzberg S.L."/>
            <person name="Loftus B."/>
            <person name="Yandell M."/>
            <person name="Majoros W.H."/>
            <person name="Rusch D.B."/>
            <person name="Lai Z."/>
            <person name="Kraft C.L."/>
            <person name="Abril J.F."/>
            <person name="Anthouard V."/>
            <person name="Arensburger P."/>
            <person name="Atkinson P.W."/>
            <person name="Baden H."/>
            <person name="de Berardinis V."/>
            <person name="Baldwin D."/>
            <person name="Benes V."/>
            <person name="Biedler J."/>
            <person name="Blass C."/>
            <person name="Bolanos R."/>
            <person name="Boscus D."/>
            <person name="Barnstead M."/>
            <person name="Cai S."/>
            <person name="Center A."/>
            <person name="Chaturverdi K."/>
            <person name="Christophides G.K."/>
            <person name="Chrystal M.A."/>
            <person name="Clamp M."/>
            <person name="Cravchik A."/>
            <person name="Curwen V."/>
            <person name="Dana A."/>
            <person name="Delcher A."/>
            <person name="Dew I."/>
            <person name="Evans C.A."/>
            <person name="Flanigan M."/>
            <person name="Grundschober-Freimoser A."/>
            <person name="Friedli L."/>
            <person name="Gu Z."/>
            <person name="Guan P."/>
            <person name="Guigo R."/>
            <person name="Hillenmeyer M.E."/>
            <person name="Hladun S.L."/>
            <person name="Hogan J.R."/>
            <person name="Hong Y.S."/>
            <person name="Hoover J."/>
            <person name="Jaillon O."/>
            <person name="Ke Z."/>
            <person name="Kodira C."/>
            <person name="Kokoza E."/>
            <person name="Koutsos A."/>
            <person name="Letunic I."/>
            <person name="Levitsky A."/>
            <person name="Liang Y."/>
            <person name="Lin J.J."/>
            <person name="Lobo N.F."/>
            <person name="Lopez J.R."/>
            <person name="Malek J.A."/>
            <person name="McIntosh T.C."/>
            <person name="Meister S."/>
            <person name="Miller J."/>
            <person name="Mobarry C."/>
            <person name="Mongin E."/>
            <person name="Murphy S.D."/>
            <person name="O'Brochta D.A."/>
            <person name="Pfannkoch C."/>
            <person name="Qi R."/>
            <person name="Regier M.A."/>
            <person name="Remington K."/>
            <person name="Shao H."/>
            <person name="Sharakhova M.V."/>
            <person name="Sitter C.D."/>
            <person name="Shetty J."/>
            <person name="Smith T.J."/>
            <person name="Strong R."/>
            <person name="Sun J."/>
            <person name="Thomasova D."/>
            <person name="Ton L.Q."/>
            <person name="Topalis P."/>
            <person name="Tu Z."/>
            <person name="Unger M.F."/>
            <person name="Walenz B."/>
            <person name="Wang A."/>
            <person name="Wang J."/>
            <person name="Wang M."/>
            <person name="Wang X."/>
            <person name="Woodford K.J."/>
            <person name="Wortman J.R."/>
            <person name="Wu M."/>
            <person name="Yao A."/>
            <person name="Zdobnov E.M."/>
            <person name="Zhang H."/>
            <person name="Zhao Q."/>
            <person name="Zhao S."/>
            <person name="Zhu S.C."/>
            <person name="Zhimulev I."/>
            <person name="Coluzzi M."/>
            <person name="della Torre A."/>
            <person name="Roth C.W."/>
            <person name="Louis C."/>
            <person name="Kalush F."/>
            <person name="Mural R.J."/>
            <person name="Myers E.W."/>
            <person name="Adams M.D."/>
            <person name="Smith H.O."/>
            <person name="Broder S."/>
            <person name="Gardner M.J."/>
            <person name="Fraser C.M."/>
            <person name="Birney E."/>
            <person name="Bork P."/>
            <person name="Brey P.T."/>
            <person name="Venter J.C."/>
            <person name="Weissenbach J."/>
            <person name="Kafatos F.C."/>
            <person name="Collins F.H."/>
            <person name="Hoffman S.L."/>
        </authorList>
    </citation>
    <scope>NUCLEOTIDE SEQUENCE [LARGE SCALE GENOMIC DNA]</scope>
    <source>
        <strain evidence="11 13">PEST</strain>
    </source>
</reference>
<evidence type="ECO:0000256" key="8">
    <source>
        <dbReference type="ARBA" id="ARBA00023136"/>
    </source>
</evidence>
<protein>
    <recommendedName>
        <fullName evidence="9">V-type proton ATPase subunit a</fullName>
    </recommendedName>
</protein>
<dbReference type="GO" id="GO:0000220">
    <property type="term" value="C:vacuolar proton-transporting V-type ATPase, V0 domain"/>
    <property type="evidence" value="ECO:0007669"/>
    <property type="project" value="InterPro"/>
</dbReference>
<dbReference type="GO" id="GO:0005886">
    <property type="term" value="C:plasma membrane"/>
    <property type="evidence" value="ECO:0000318"/>
    <property type="project" value="GO_Central"/>
</dbReference>
<dbReference type="PANTHER" id="PTHR11629:SF63">
    <property type="entry name" value="V-TYPE PROTON ATPASE SUBUNIT A"/>
    <property type="match status" value="1"/>
</dbReference>
<feature type="transmembrane region" description="Helical" evidence="9">
    <location>
        <begin position="557"/>
        <end position="575"/>
    </location>
</feature>
<dbReference type="GO" id="GO:0007035">
    <property type="term" value="P:vacuolar acidification"/>
    <property type="evidence" value="ECO:0000318"/>
    <property type="project" value="GO_Central"/>
</dbReference>
<dbReference type="STRING" id="7165.F5HLG3"/>
<keyword evidence="10" id="KW-0175">Coiled coil</keyword>
<feature type="transmembrane region" description="Helical" evidence="9">
    <location>
        <begin position="419"/>
        <end position="448"/>
    </location>
</feature>
<reference evidence="11" key="5">
    <citation type="submission" date="2011-05" db="EMBL/GenBank/DDBJ databases">
        <authorList>
            <consortium name="VectorBase"/>
        </authorList>
    </citation>
    <scope>NUCLEOTIDE SEQUENCE</scope>
    <source>
        <strain evidence="11">PEST</strain>
    </source>
</reference>
<keyword evidence="6 9" id="KW-1133">Transmembrane helix</keyword>
<evidence type="ECO:0000256" key="4">
    <source>
        <dbReference type="ARBA" id="ARBA00022692"/>
    </source>
</evidence>
<feature type="transmembrane region" description="Helical" evidence="9">
    <location>
        <begin position="662"/>
        <end position="681"/>
    </location>
</feature>
<dbReference type="PANTHER" id="PTHR11629">
    <property type="entry name" value="VACUOLAR PROTON ATPASES"/>
    <property type="match status" value="1"/>
</dbReference>
<comment type="similarity">
    <text evidence="2 9">Belongs to the V-ATPase 116 kDa subunit family.</text>
</comment>
<evidence type="ECO:0000256" key="1">
    <source>
        <dbReference type="ARBA" id="ARBA00004141"/>
    </source>
</evidence>
<dbReference type="EnsemblMetazoa" id="AGAP003711-RD">
    <property type="protein sequence ID" value="AGAP003711-PD"/>
    <property type="gene ID" value="AGAP003711"/>
</dbReference>
<evidence type="ECO:0000256" key="5">
    <source>
        <dbReference type="ARBA" id="ARBA00022781"/>
    </source>
</evidence>
<evidence type="ECO:0000313" key="11">
    <source>
        <dbReference type="EMBL" id="EGK97126.1"/>
    </source>
</evidence>
<name>F5HLG3_ANOGA</name>
<gene>
    <name evidence="11" type="ORF">AgaP_AGAP003711</name>
</gene>
<dbReference type="EMBL" id="AAAB01008888">
    <property type="protein sequence ID" value="EGK97126.1"/>
    <property type="molecule type" value="Genomic_DNA"/>
</dbReference>
<keyword evidence="8 9" id="KW-0472">Membrane</keyword>
<dbReference type="VEuPathDB" id="VectorBase:AGAMI1_005601"/>
<feature type="transmembrane region" description="Helical" evidence="9">
    <location>
        <begin position="468"/>
        <end position="487"/>
    </location>
</feature>
<dbReference type="eggNOG" id="KOG2189">
    <property type="taxonomic scope" value="Eukaryota"/>
</dbReference>
<dbReference type="PaxDb" id="7165-AGAP003711-PD"/>
<reference evidence="12" key="6">
    <citation type="submission" date="2021-01" db="UniProtKB">
        <authorList>
            <consortium name="EnsemblMetazoa"/>
        </authorList>
    </citation>
    <scope>IDENTIFICATION</scope>
    <source>
        <strain evidence="12">PEST</strain>
    </source>
</reference>
<evidence type="ECO:0000256" key="2">
    <source>
        <dbReference type="ARBA" id="ARBA00009904"/>
    </source>
</evidence>
<feature type="transmembrane region" description="Helical" evidence="9">
    <location>
        <begin position="590"/>
        <end position="610"/>
    </location>
</feature>
<keyword evidence="13" id="KW-1185">Reference proteome</keyword>
<evidence type="ECO:0000313" key="13">
    <source>
        <dbReference type="Proteomes" id="UP000007062"/>
    </source>
</evidence>
<evidence type="ECO:0000256" key="10">
    <source>
        <dbReference type="SAM" id="Coils"/>
    </source>
</evidence>
<reference evidence="11" key="2">
    <citation type="submission" date="2002-03" db="EMBL/GenBank/DDBJ databases">
        <authorList>
            <consortium name="The Anopheles Genome Sequencing Consortium"/>
        </authorList>
    </citation>
    <scope>NUCLEOTIDE SEQUENCE</scope>
    <source>
        <strain evidence="11">PEST</strain>
    </source>
</reference>
<dbReference type="VEuPathDB" id="VectorBase:AGAP003711"/>
<dbReference type="GO" id="GO:0046961">
    <property type="term" value="F:proton-transporting ATPase activity, rotational mechanism"/>
    <property type="evidence" value="ECO:0007669"/>
    <property type="project" value="InterPro"/>
</dbReference>
<evidence type="ECO:0000256" key="3">
    <source>
        <dbReference type="ARBA" id="ARBA00022448"/>
    </source>
</evidence>
<keyword evidence="4 9" id="KW-0812">Transmembrane</keyword>
<sequence>MGSLFRSEEMSLCQLFLQSEAAYACVSELGELGLVQFRDLNPDVNAFQRKFVNEVRRCDEMERKLRYLEKEIKKDGIPMLDTGESPEAPQPREMIDLEATFEKLENELREVNQNAEALKRNYLELTELKHILRKTQVFFDEAVYTGNVPNKTRNRYQQMADSHREEEQVNLLGEEGIRAGGAGAQGQNLKLGFVAGVILRERLPAFERMLWRACRGNVFLRQAMIEDPLEDPSNGDKVYKSVFIIFFQGDQLKTRVKKICEGFRATLYPCPEAPTDRREMAMGVMTRIEDLHTVLGQTQDHRHRVLVAAAKNLKNWFVKVRKIKAIYHTLNLFNLDVTQKCLIAECWVPLLDFETIQIALRRGTERSGSSVPPILNRMETFEDPPTYNRTNKFTHAFQALINAYGVASYREMNPAPYTIITFPFLFAVMFGDLGHGTIMALFGLWMVLKEKPLAAKKSDNEIWNIFFGGRYIIFLMGVFSMYTGFVYNDIFSKSLNVFGSAWSTNYNTSTVMSNKALQLNPKGMDYAQTPYPFGLDPVWQVAPLNKIIFQNAYKMKISIIFGVIHMLFGVFVGLFNHRYFKNKMAIYCEFIPQVIFLVFLFFYMTLLMFIKWVKYSASATDVVYSEGCAPSILITFINMVLFKAPDEHTGDCSPYMFAGQSGLQKFLVVVALLCVPWMLLAKPILIMRGRKEAAVSVFIETLDDSGTQAGQQPAQQQGGGHGHDNEEMSEIFIHQGIHTIEYVLGSVSHTASYLRLWALSLAHAQLAEVLWNMVLQNGLKQDGWIGGIALWAVFAFWAVLTVGILVLMEGLSAFLHTLRLHWVEFQSKFYAGLGYAFQPFSFEVILESSSSSSED</sequence>
<dbReference type="PIRSF" id="PIRSF001293">
    <property type="entry name" value="ATP6V0A1"/>
    <property type="match status" value="1"/>
</dbReference>
<feature type="transmembrane region" description="Helical" evidence="9">
    <location>
        <begin position="783"/>
        <end position="808"/>
    </location>
</feature>
<evidence type="ECO:0000256" key="7">
    <source>
        <dbReference type="ARBA" id="ARBA00023065"/>
    </source>
</evidence>
<dbReference type="Proteomes" id="UP000007062">
    <property type="component" value="Chromosome 2R"/>
</dbReference>
<dbReference type="InterPro" id="IPR026028">
    <property type="entry name" value="V-type_ATPase_116kDa_su_euka"/>
</dbReference>
<organism evidence="11">
    <name type="scientific">Anopheles gambiae</name>
    <name type="common">African malaria mosquito</name>
    <dbReference type="NCBI Taxonomy" id="7165"/>
    <lineage>
        <taxon>Eukaryota</taxon>
        <taxon>Metazoa</taxon>
        <taxon>Ecdysozoa</taxon>
        <taxon>Arthropoda</taxon>
        <taxon>Hexapoda</taxon>
        <taxon>Insecta</taxon>
        <taxon>Pterygota</taxon>
        <taxon>Neoptera</taxon>
        <taxon>Endopterygota</taxon>
        <taxon>Diptera</taxon>
        <taxon>Nematocera</taxon>
        <taxon>Culicoidea</taxon>
        <taxon>Culicidae</taxon>
        <taxon>Anophelinae</taxon>
        <taxon>Anopheles</taxon>
    </lineage>
</organism>
<dbReference type="GO" id="GO:0016471">
    <property type="term" value="C:vacuolar proton-transporting V-type ATPase complex"/>
    <property type="evidence" value="ECO:0000318"/>
    <property type="project" value="GO_Central"/>
</dbReference>
<evidence type="ECO:0000313" key="12">
    <source>
        <dbReference type="EnsemblMetazoa" id="AGAP003711-PD"/>
    </source>
</evidence>
<reference evidence="11 12" key="3">
    <citation type="journal article" date="2004" name="Trends Parasitol.">
        <title>The Anopheles gambiae genome: an update.</title>
        <authorList>
            <person name="Mongin E."/>
            <person name="Louis C."/>
            <person name="Holt R.A."/>
            <person name="Birney E."/>
            <person name="Collins F.H."/>
        </authorList>
    </citation>
    <scope>NUCLEOTIDE SEQUENCE</scope>
    <source>
        <strain evidence="11 12">PEST</strain>
    </source>
</reference>